<accession>A0A6M3LER2</accession>
<dbReference type="PROSITE" id="PS00092">
    <property type="entry name" value="N6_MTASE"/>
    <property type="match status" value="1"/>
</dbReference>
<reference evidence="1" key="1">
    <citation type="submission" date="2020-03" db="EMBL/GenBank/DDBJ databases">
        <title>The deep terrestrial virosphere.</title>
        <authorList>
            <person name="Holmfeldt K."/>
            <person name="Nilsson E."/>
            <person name="Simone D."/>
            <person name="Lopez-Fernandez M."/>
            <person name="Wu X."/>
            <person name="de Brujin I."/>
            <person name="Lundin D."/>
            <person name="Andersson A."/>
            <person name="Bertilsson S."/>
            <person name="Dopson M."/>
        </authorList>
    </citation>
    <scope>NUCLEOTIDE SEQUENCE</scope>
    <source>
        <strain evidence="1">MM415B03341</strain>
    </source>
</reference>
<gene>
    <name evidence="1" type="ORF">MM415B03341_0014</name>
</gene>
<dbReference type="SUPFAM" id="SSF53335">
    <property type="entry name" value="S-adenosyl-L-methionine-dependent methyltransferases"/>
    <property type="match status" value="1"/>
</dbReference>
<evidence type="ECO:0008006" key="2">
    <source>
        <dbReference type="Google" id="ProtNLM"/>
    </source>
</evidence>
<dbReference type="GO" id="GO:0003676">
    <property type="term" value="F:nucleic acid binding"/>
    <property type="evidence" value="ECO:0007669"/>
    <property type="project" value="InterPro"/>
</dbReference>
<protein>
    <recommendedName>
        <fullName evidence="2">Methyltransferase</fullName>
    </recommendedName>
</protein>
<dbReference type="GO" id="GO:0008168">
    <property type="term" value="F:methyltransferase activity"/>
    <property type="evidence" value="ECO:0007669"/>
    <property type="project" value="InterPro"/>
</dbReference>
<evidence type="ECO:0000313" key="1">
    <source>
        <dbReference type="EMBL" id="QJA91555.1"/>
    </source>
</evidence>
<proteinExistence type="predicted"/>
<dbReference type="Gene3D" id="3.40.50.150">
    <property type="entry name" value="Vaccinia Virus protein VP39"/>
    <property type="match status" value="1"/>
</dbReference>
<dbReference type="GO" id="GO:0032259">
    <property type="term" value="P:methylation"/>
    <property type="evidence" value="ECO:0007669"/>
    <property type="project" value="InterPro"/>
</dbReference>
<dbReference type="EMBL" id="MT142995">
    <property type="protein sequence ID" value="QJA91555.1"/>
    <property type="molecule type" value="Genomic_DNA"/>
</dbReference>
<organism evidence="1">
    <name type="scientific">viral metagenome</name>
    <dbReference type="NCBI Taxonomy" id="1070528"/>
    <lineage>
        <taxon>unclassified sequences</taxon>
        <taxon>metagenomes</taxon>
        <taxon>organismal metagenomes</taxon>
    </lineage>
</organism>
<dbReference type="AlphaFoldDB" id="A0A6M3LER2"/>
<dbReference type="InterPro" id="IPR029063">
    <property type="entry name" value="SAM-dependent_MTases_sf"/>
</dbReference>
<dbReference type="InterPro" id="IPR002052">
    <property type="entry name" value="DNA_methylase_N6_adenine_CS"/>
</dbReference>
<sequence length="184" mass="21599">MKKMTGYKSEAQNKNIAWFLPRPKPDHYKGGMPLYAEEWLLDLGMEMLGIYQNPKILNLFCGMNRSGYRVDIKQEVNPSVVYDAHEISHCIDVLQRAPFDIILADPPYSDEESKELYGTPKLNYKKWTAECDKVLKRDGLLIIYHKYIVPNPNPEKYKVVKRVFVGNRVWHLPRVAIYFKKLTY</sequence>
<name>A0A6M3LER2_9ZZZZ</name>